<accession>A0A381VMG6</accession>
<evidence type="ECO:0000313" key="1">
    <source>
        <dbReference type="EMBL" id="SVA41490.1"/>
    </source>
</evidence>
<reference evidence="1" key="1">
    <citation type="submission" date="2018-05" db="EMBL/GenBank/DDBJ databases">
        <authorList>
            <person name="Lanie J.A."/>
            <person name="Ng W.-L."/>
            <person name="Kazmierczak K.M."/>
            <person name="Andrzejewski T.M."/>
            <person name="Davidsen T.M."/>
            <person name="Wayne K.J."/>
            <person name="Tettelin H."/>
            <person name="Glass J.I."/>
            <person name="Rusch D."/>
            <person name="Podicherti R."/>
            <person name="Tsui H.-C.T."/>
            <person name="Winkler M.E."/>
        </authorList>
    </citation>
    <scope>NUCLEOTIDE SEQUENCE</scope>
</reference>
<dbReference type="EMBL" id="UINC01009246">
    <property type="protein sequence ID" value="SVA41490.1"/>
    <property type="molecule type" value="Genomic_DNA"/>
</dbReference>
<sequence>VVLSRDDAPDGDGDVGASEAGEGIAQFGHERQVPGGQRAHTHHVHIVLDGLSRHLARRREQRADVDVEAQVGERRGDDLLAPVVAVLAHLGDEDPWPAAVCSLEAGYAGAGVGHLSVLADLAVEHARDGAHLRDMAPP</sequence>
<gene>
    <name evidence="1" type="ORF">METZ01_LOCUS94344</name>
</gene>
<organism evidence="1">
    <name type="scientific">marine metagenome</name>
    <dbReference type="NCBI Taxonomy" id="408172"/>
    <lineage>
        <taxon>unclassified sequences</taxon>
        <taxon>metagenomes</taxon>
        <taxon>ecological metagenomes</taxon>
    </lineage>
</organism>
<feature type="non-terminal residue" evidence="1">
    <location>
        <position position="1"/>
    </location>
</feature>
<name>A0A381VMG6_9ZZZZ</name>
<dbReference type="AlphaFoldDB" id="A0A381VMG6"/>
<protein>
    <submittedName>
        <fullName evidence="1">Uncharacterized protein</fullName>
    </submittedName>
</protein>
<proteinExistence type="predicted"/>
<feature type="non-terminal residue" evidence="1">
    <location>
        <position position="138"/>
    </location>
</feature>